<dbReference type="PRINTS" id="PR01302">
    <property type="entry name" value="TYPE3IMPPROT"/>
</dbReference>
<dbReference type="Proteomes" id="UP000095651">
    <property type="component" value="Unassembled WGS sequence"/>
</dbReference>
<evidence type="ECO:0000256" key="11">
    <source>
        <dbReference type="ARBA" id="ARBA00023225"/>
    </source>
</evidence>
<name>A0A174K9S2_9FIRM</name>
<keyword evidence="6 12" id="KW-1005">Bacterial flagellum biogenesis</keyword>
<dbReference type="AlphaFoldDB" id="A0A174K9S2"/>
<comment type="similarity">
    <text evidence="1 12">Belongs to the FliP/MopC/SpaP family.</text>
</comment>
<evidence type="ECO:0000256" key="9">
    <source>
        <dbReference type="ARBA" id="ARBA00023136"/>
    </source>
</evidence>
<keyword evidence="9 12" id="KW-0472">Membrane</keyword>
<feature type="transmembrane region" description="Helical" evidence="12">
    <location>
        <begin position="202"/>
        <end position="226"/>
    </location>
</feature>
<evidence type="ECO:0000256" key="3">
    <source>
        <dbReference type="ARBA" id="ARBA00022448"/>
    </source>
</evidence>
<keyword evidence="13" id="KW-0732">Signal</keyword>
<dbReference type="NCBIfam" id="TIGR01103">
    <property type="entry name" value="fliP"/>
    <property type="match status" value="1"/>
</dbReference>
<organism evidence="14 16">
    <name type="scientific">Hungatella hathewayi</name>
    <dbReference type="NCBI Taxonomy" id="154046"/>
    <lineage>
        <taxon>Bacteria</taxon>
        <taxon>Bacillati</taxon>
        <taxon>Bacillota</taxon>
        <taxon>Clostridia</taxon>
        <taxon>Lachnospirales</taxon>
        <taxon>Lachnospiraceae</taxon>
        <taxon>Hungatella</taxon>
    </lineage>
</organism>
<feature type="transmembrane region" description="Helical" evidence="12">
    <location>
        <begin position="55"/>
        <end position="83"/>
    </location>
</feature>
<evidence type="ECO:0000256" key="5">
    <source>
        <dbReference type="ARBA" id="ARBA00022692"/>
    </source>
</evidence>
<evidence type="ECO:0000313" key="16">
    <source>
        <dbReference type="Proteomes" id="UP000095651"/>
    </source>
</evidence>
<protein>
    <recommendedName>
        <fullName evidence="2 12">Flagellar biosynthetic protein FliP</fullName>
    </recommendedName>
</protein>
<keyword evidence="14" id="KW-0969">Cilium</keyword>
<dbReference type="Pfam" id="PF00813">
    <property type="entry name" value="FliP"/>
    <property type="match status" value="1"/>
</dbReference>
<dbReference type="Proteomes" id="UP000261257">
    <property type="component" value="Unassembled WGS sequence"/>
</dbReference>
<dbReference type="EMBL" id="CYZE01000017">
    <property type="protein sequence ID" value="CUP06050.1"/>
    <property type="molecule type" value="Genomic_DNA"/>
</dbReference>
<proteinExistence type="inferred from homology"/>
<dbReference type="NCBIfam" id="NF009438">
    <property type="entry name" value="PRK12797.1"/>
    <property type="match status" value="1"/>
</dbReference>
<dbReference type="GO" id="GO:0005886">
    <property type="term" value="C:plasma membrane"/>
    <property type="evidence" value="ECO:0007669"/>
    <property type="project" value="UniProtKB-SubCell"/>
</dbReference>
<dbReference type="GO" id="GO:0009425">
    <property type="term" value="C:bacterial-type flagellum basal body"/>
    <property type="evidence" value="ECO:0007669"/>
    <property type="project" value="UniProtKB-SubCell"/>
</dbReference>
<evidence type="ECO:0000256" key="10">
    <source>
        <dbReference type="ARBA" id="ARBA00023143"/>
    </source>
</evidence>
<dbReference type="PANTHER" id="PTHR30587:SF0">
    <property type="entry name" value="FLAGELLAR BIOSYNTHETIC PROTEIN FLIP"/>
    <property type="match status" value="1"/>
</dbReference>
<comment type="subcellular location">
    <subcellularLocation>
        <location evidence="12">Cell membrane</location>
        <topology evidence="12">Multi-pass membrane protein</topology>
    </subcellularLocation>
    <subcellularLocation>
        <location evidence="12">Bacterial flagellum basal body</location>
    </subcellularLocation>
</comment>
<evidence type="ECO:0000256" key="8">
    <source>
        <dbReference type="ARBA" id="ARBA00022989"/>
    </source>
</evidence>
<keyword evidence="11 12" id="KW-1006">Bacterial flagellum protein export</keyword>
<evidence type="ECO:0000256" key="1">
    <source>
        <dbReference type="ARBA" id="ARBA00006257"/>
    </source>
</evidence>
<dbReference type="InterPro" id="IPR005838">
    <property type="entry name" value="T3SS_IM_P"/>
</dbReference>
<evidence type="ECO:0000256" key="6">
    <source>
        <dbReference type="ARBA" id="ARBA00022795"/>
    </source>
</evidence>
<keyword evidence="4 12" id="KW-1003">Cell membrane</keyword>
<evidence type="ECO:0000256" key="4">
    <source>
        <dbReference type="ARBA" id="ARBA00022475"/>
    </source>
</evidence>
<dbReference type="GO" id="GO:0009306">
    <property type="term" value="P:protein secretion"/>
    <property type="evidence" value="ECO:0007669"/>
    <property type="project" value="UniProtKB-UniRule"/>
</dbReference>
<keyword evidence="3 12" id="KW-0813">Transport</keyword>
<reference evidence="15 17" key="2">
    <citation type="submission" date="2018-08" db="EMBL/GenBank/DDBJ databases">
        <title>A genome reference for cultivated species of the human gut microbiota.</title>
        <authorList>
            <person name="Zou Y."/>
            <person name="Xue W."/>
            <person name="Luo G."/>
        </authorList>
    </citation>
    <scope>NUCLEOTIDE SEQUENCE [LARGE SCALE GENOMIC DNA]</scope>
    <source>
        <strain evidence="15 17">TF05-11AC</strain>
    </source>
</reference>
<gene>
    <name evidence="12 14" type="primary">fliP</name>
    <name evidence="15" type="ORF">DXC39_18980</name>
    <name evidence="14" type="ORF">ERS852407_04838</name>
</gene>
<sequence>MMKGKRKIARGLLSLAAFIRVSAACGQIAYASDISLTLEGSSGSGKPMDMLDIMFLFLFLAVVPSLLIMMTSFTRIIIVLSFLRNALGTQQSPPNQVMIGLALFLTLFIMSPVFAKVNTQAYEPYKAGEITREEAFTRAQEPMKEFMLKQTEKKSLDLFLSISKSEVPDVSGGPEAYMKLGLTVLVPSFILSELNKAFTMGFLIYIPFLIIDLVVSSTLMSMGMVMLPPTMIALPFKIMMFVLVDGWSLVIKTLVAGFR</sequence>
<keyword evidence="7 12" id="KW-0653">Protein transport</keyword>
<evidence type="ECO:0000313" key="14">
    <source>
        <dbReference type="EMBL" id="CUP06050.1"/>
    </source>
</evidence>
<keyword evidence="10" id="KW-0975">Bacterial flagellum</keyword>
<comment type="function">
    <text evidence="12">Plays a role in the flagellum-specific transport system.</text>
</comment>
<feature type="transmembrane region" description="Helical" evidence="12">
    <location>
        <begin position="95"/>
        <end position="115"/>
    </location>
</feature>
<dbReference type="GO" id="GO:0044781">
    <property type="term" value="P:bacterial-type flagellum organization"/>
    <property type="evidence" value="ECO:0007669"/>
    <property type="project" value="UniProtKB-UniRule"/>
</dbReference>
<dbReference type="InterPro" id="IPR005837">
    <property type="entry name" value="FliP"/>
</dbReference>
<keyword evidence="14" id="KW-0282">Flagellum</keyword>
<dbReference type="EMBL" id="QSSQ01000021">
    <property type="protein sequence ID" value="RGM01756.1"/>
    <property type="molecule type" value="Genomic_DNA"/>
</dbReference>
<keyword evidence="14" id="KW-0966">Cell projection</keyword>
<feature type="transmembrane region" description="Helical" evidence="12">
    <location>
        <begin position="238"/>
        <end position="258"/>
    </location>
</feature>
<evidence type="ECO:0000313" key="15">
    <source>
        <dbReference type="EMBL" id="RGM01756.1"/>
    </source>
</evidence>
<evidence type="ECO:0000256" key="13">
    <source>
        <dbReference type="SAM" id="SignalP"/>
    </source>
</evidence>
<evidence type="ECO:0000256" key="7">
    <source>
        <dbReference type="ARBA" id="ARBA00022927"/>
    </source>
</evidence>
<feature type="signal peptide" evidence="13">
    <location>
        <begin position="1"/>
        <end position="23"/>
    </location>
</feature>
<reference evidence="14 16" key="1">
    <citation type="submission" date="2015-09" db="EMBL/GenBank/DDBJ databases">
        <authorList>
            <consortium name="Pathogen Informatics"/>
        </authorList>
    </citation>
    <scope>NUCLEOTIDE SEQUENCE [LARGE SCALE GENOMIC DNA]</scope>
    <source>
        <strain evidence="14 16">2789STDY5608850</strain>
    </source>
</reference>
<keyword evidence="8 12" id="KW-1133">Transmembrane helix</keyword>
<evidence type="ECO:0000313" key="17">
    <source>
        <dbReference type="Proteomes" id="UP000261257"/>
    </source>
</evidence>
<evidence type="ECO:0000256" key="2">
    <source>
        <dbReference type="ARBA" id="ARBA00021714"/>
    </source>
</evidence>
<dbReference type="PROSITE" id="PS01061">
    <property type="entry name" value="FLIP_2"/>
    <property type="match status" value="1"/>
</dbReference>
<evidence type="ECO:0000256" key="12">
    <source>
        <dbReference type="RuleBase" id="RU362069"/>
    </source>
</evidence>
<feature type="chain" id="PRO_5042333039" description="Flagellar biosynthetic protein FliP" evidence="13">
    <location>
        <begin position="24"/>
        <end position="259"/>
    </location>
</feature>
<accession>A0A174K9S2</accession>
<keyword evidence="5 12" id="KW-0812">Transmembrane</keyword>
<dbReference type="PANTHER" id="PTHR30587">
    <property type="entry name" value="FLAGELLAR BIOSYNTHETIC PROTEIN FLIP"/>
    <property type="match status" value="1"/>
</dbReference>